<dbReference type="AlphaFoldDB" id="A0A0E9WQQ3"/>
<sequence length="49" mass="5303">MVIQLHLSVCVCVISCVKQLALLTVGLPCLSRTRGESHSKVVMPLQPTL</sequence>
<reference evidence="2" key="2">
    <citation type="journal article" date="2015" name="Fish Shellfish Immunol.">
        <title>Early steps in the European eel (Anguilla anguilla)-Vibrio vulnificus interaction in the gills: Role of the RtxA13 toxin.</title>
        <authorList>
            <person name="Callol A."/>
            <person name="Pajuelo D."/>
            <person name="Ebbesson L."/>
            <person name="Teles M."/>
            <person name="MacKenzie S."/>
            <person name="Amaro C."/>
        </authorList>
    </citation>
    <scope>NUCLEOTIDE SEQUENCE</scope>
</reference>
<evidence type="ECO:0000313" key="2">
    <source>
        <dbReference type="EMBL" id="JAH92631.1"/>
    </source>
</evidence>
<feature type="chain" id="PRO_5002434468" evidence="1">
    <location>
        <begin position="20"/>
        <end position="49"/>
    </location>
</feature>
<evidence type="ECO:0000256" key="1">
    <source>
        <dbReference type="SAM" id="SignalP"/>
    </source>
</evidence>
<reference evidence="2" key="1">
    <citation type="submission" date="2014-11" db="EMBL/GenBank/DDBJ databases">
        <authorList>
            <person name="Amaro Gonzalez C."/>
        </authorList>
    </citation>
    <scope>NUCLEOTIDE SEQUENCE</scope>
</reference>
<dbReference type="EMBL" id="GBXM01015946">
    <property type="protein sequence ID" value="JAH92631.1"/>
    <property type="molecule type" value="Transcribed_RNA"/>
</dbReference>
<protein>
    <submittedName>
        <fullName evidence="2">Uncharacterized protein</fullName>
    </submittedName>
</protein>
<name>A0A0E9WQQ3_ANGAN</name>
<accession>A0A0E9WQQ3</accession>
<organism evidence="2">
    <name type="scientific">Anguilla anguilla</name>
    <name type="common">European freshwater eel</name>
    <name type="synonym">Muraena anguilla</name>
    <dbReference type="NCBI Taxonomy" id="7936"/>
    <lineage>
        <taxon>Eukaryota</taxon>
        <taxon>Metazoa</taxon>
        <taxon>Chordata</taxon>
        <taxon>Craniata</taxon>
        <taxon>Vertebrata</taxon>
        <taxon>Euteleostomi</taxon>
        <taxon>Actinopterygii</taxon>
        <taxon>Neopterygii</taxon>
        <taxon>Teleostei</taxon>
        <taxon>Anguilliformes</taxon>
        <taxon>Anguillidae</taxon>
        <taxon>Anguilla</taxon>
    </lineage>
</organism>
<proteinExistence type="predicted"/>
<keyword evidence="1" id="KW-0732">Signal</keyword>
<feature type="signal peptide" evidence="1">
    <location>
        <begin position="1"/>
        <end position="19"/>
    </location>
</feature>